<dbReference type="RefSeq" id="XP_005768260.1">
    <property type="nucleotide sequence ID" value="XM_005768203.1"/>
</dbReference>
<sequence>MSAPMPILDDAGFGDIDALRLKLQGMLRSAASVVNSDAAQCSPEKCSPDMPPAAASTSTFESCGLTLRSQLVMGGARVWPAAVALAELLRERPSLCRGARVIELGAGAGAPGLVCADLGASFVLLTDGDADLLPLLAANAARNGFAAVTRCACFDWRDARQLARIAGGETEDATSDAADGTGSAGCLERGRAAASFAFAPLVGPAGLGEESSEGGAGAGDFDLVLAADVTFSFGDVRPLARAAASLLRRAEGSGDRSVA</sequence>
<dbReference type="Pfam" id="PF10294">
    <property type="entry name" value="Methyltransf_16"/>
    <property type="match status" value="1"/>
</dbReference>
<dbReference type="HOGENOM" id="CLU_1091673_0_0_1"/>
<evidence type="ECO:0000313" key="1">
    <source>
        <dbReference type="EnsemblProtists" id="EOD15831"/>
    </source>
</evidence>
<dbReference type="KEGG" id="ehx:EMIHUDRAFT_245548"/>
<reference evidence="1" key="2">
    <citation type="submission" date="2024-10" db="UniProtKB">
        <authorList>
            <consortium name="EnsemblProtists"/>
        </authorList>
    </citation>
    <scope>IDENTIFICATION</scope>
</reference>
<accession>A0A0D3IX46</accession>
<reference evidence="2" key="1">
    <citation type="journal article" date="2013" name="Nature">
        <title>Pan genome of the phytoplankton Emiliania underpins its global distribution.</title>
        <authorList>
            <person name="Read B.A."/>
            <person name="Kegel J."/>
            <person name="Klute M.J."/>
            <person name="Kuo A."/>
            <person name="Lefebvre S.C."/>
            <person name="Maumus F."/>
            <person name="Mayer C."/>
            <person name="Miller J."/>
            <person name="Monier A."/>
            <person name="Salamov A."/>
            <person name="Young J."/>
            <person name="Aguilar M."/>
            <person name="Claverie J.M."/>
            <person name="Frickenhaus S."/>
            <person name="Gonzalez K."/>
            <person name="Herman E.K."/>
            <person name="Lin Y.C."/>
            <person name="Napier J."/>
            <person name="Ogata H."/>
            <person name="Sarno A.F."/>
            <person name="Shmutz J."/>
            <person name="Schroeder D."/>
            <person name="de Vargas C."/>
            <person name="Verret F."/>
            <person name="von Dassow P."/>
            <person name="Valentin K."/>
            <person name="Van de Peer Y."/>
            <person name="Wheeler G."/>
            <person name="Dacks J.B."/>
            <person name="Delwiche C.F."/>
            <person name="Dyhrman S.T."/>
            <person name="Glockner G."/>
            <person name="John U."/>
            <person name="Richards T."/>
            <person name="Worden A.Z."/>
            <person name="Zhang X."/>
            <person name="Grigoriev I.V."/>
            <person name="Allen A.E."/>
            <person name="Bidle K."/>
            <person name="Borodovsky M."/>
            <person name="Bowler C."/>
            <person name="Brownlee C."/>
            <person name="Cock J.M."/>
            <person name="Elias M."/>
            <person name="Gladyshev V.N."/>
            <person name="Groth M."/>
            <person name="Guda C."/>
            <person name="Hadaegh A."/>
            <person name="Iglesias-Rodriguez M.D."/>
            <person name="Jenkins J."/>
            <person name="Jones B.M."/>
            <person name="Lawson T."/>
            <person name="Leese F."/>
            <person name="Lindquist E."/>
            <person name="Lobanov A."/>
            <person name="Lomsadze A."/>
            <person name="Malik S.B."/>
            <person name="Marsh M.E."/>
            <person name="Mackinder L."/>
            <person name="Mock T."/>
            <person name="Mueller-Roeber B."/>
            <person name="Pagarete A."/>
            <person name="Parker M."/>
            <person name="Probert I."/>
            <person name="Quesneville H."/>
            <person name="Raines C."/>
            <person name="Rensing S.A."/>
            <person name="Riano-Pachon D.M."/>
            <person name="Richier S."/>
            <person name="Rokitta S."/>
            <person name="Shiraiwa Y."/>
            <person name="Soanes D.M."/>
            <person name="van der Giezen M."/>
            <person name="Wahlund T.M."/>
            <person name="Williams B."/>
            <person name="Wilson W."/>
            <person name="Wolfe G."/>
            <person name="Wurch L.L."/>
        </authorList>
    </citation>
    <scope>NUCLEOTIDE SEQUENCE</scope>
</reference>
<dbReference type="PaxDb" id="2903-EOD15831"/>
<dbReference type="AlphaFoldDB" id="A0A0D3IX46"/>
<dbReference type="PANTHER" id="PTHR14614">
    <property type="entry name" value="HEPATOCELLULAR CARCINOMA-ASSOCIATED ANTIGEN"/>
    <property type="match status" value="1"/>
</dbReference>
<dbReference type="InterPro" id="IPR019410">
    <property type="entry name" value="Methyltransf_16"/>
</dbReference>
<dbReference type="Gene3D" id="3.40.50.150">
    <property type="entry name" value="Vaccinia Virus protein VP39"/>
    <property type="match status" value="1"/>
</dbReference>
<dbReference type="GeneID" id="17261980"/>
<dbReference type="SUPFAM" id="SSF53335">
    <property type="entry name" value="S-adenosyl-L-methionine-dependent methyltransferases"/>
    <property type="match status" value="1"/>
</dbReference>
<dbReference type="Proteomes" id="UP000013827">
    <property type="component" value="Unassembled WGS sequence"/>
</dbReference>
<dbReference type="EnsemblProtists" id="EOD15831">
    <property type="protein sequence ID" value="EOD15831"/>
    <property type="gene ID" value="EMIHUDRAFT_245548"/>
</dbReference>
<proteinExistence type="predicted"/>
<protein>
    <submittedName>
        <fullName evidence="1">Uncharacterized protein</fullName>
    </submittedName>
</protein>
<dbReference type="STRING" id="2903.R1DYK7"/>
<dbReference type="PANTHER" id="PTHR14614:SF132">
    <property type="entry name" value="PROTEIN-LYSINE METHYLTRANSFERASE C42C1.13"/>
    <property type="match status" value="1"/>
</dbReference>
<organism evidence="1 2">
    <name type="scientific">Emiliania huxleyi (strain CCMP1516)</name>
    <dbReference type="NCBI Taxonomy" id="280463"/>
    <lineage>
        <taxon>Eukaryota</taxon>
        <taxon>Haptista</taxon>
        <taxon>Haptophyta</taxon>
        <taxon>Prymnesiophyceae</taxon>
        <taxon>Isochrysidales</taxon>
        <taxon>Noelaerhabdaceae</taxon>
        <taxon>Emiliania</taxon>
    </lineage>
</organism>
<dbReference type="InterPro" id="IPR029063">
    <property type="entry name" value="SAM-dependent_MTases_sf"/>
</dbReference>
<keyword evidence="2" id="KW-1185">Reference proteome</keyword>
<evidence type="ECO:0000313" key="2">
    <source>
        <dbReference type="Proteomes" id="UP000013827"/>
    </source>
</evidence>
<name>A0A0D3IX46_EMIH1</name>